<gene>
    <name evidence="2" type="ORF">BN14_10866</name>
</gene>
<feature type="compositionally biased region" description="Low complexity" evidence="1">
    <location>
        <begin position="101"/>
        <end position="123"/>
    </location>
</feature>
<feature type="compositionally biased region" description="Polar residues" evidence="1">
    <location>
        <begin position="28"/>
        <end position="38"/>
    </location>
</feature>
<organism evidence="2 3">
    <name type="scientific">Thanatephorus cucumeris (strain AG1-IB / isolate 7/3/14)</name>
    <name type="common">Lettuce bottom rot fungus</name>
    <name type="synonym">Rhizoctonia solani</name>
    <dbReference type="NCBI Taxonomy" id="1108050"/>
    <lineage>
        <taxon>Eukaryota</taxon>
        <taxon>Fungi</taxon>
        <taxon>Dikarya</taxon>
        <taxon>Basidiomycota</taxon>
        <taxon>Agaricomycotina</taxon>
        <taxon>Agaricomycetes</taxon>
        <taxon>Cantharellales</taxon>
        <taxon>Ceratobasidiaceae</taxon>
        <taxon>Rhizoctonia</taxon>
        <taxon>Rhizoctonia solani AG-1</taxon>
    </lineage>
</organism>
<feature type="compositionally biased region" description="Polar residues" evidence="1">
    <location>
        <begin position="136"/>
        <end position="147"/>
    </location>
</feature>
<proteinExistence type="predicted"/>
<feature type="compositionally biased region" description="Basic and acidic residues" evidence="1">
    <location>
        <begin position="411"/>
        <end position="443"/>
    </location>
</feature>
<evidence type="ECO:0000313" key="2">
    <source>
        <dbReference type="EMBL" id="CCO36723.1"/>
    </source>
</evidence>
<feature type="compositionally biased region" description="Polar residues" evidence="1">
    <location>
        <begin position="680"/>
        <end position="696"/>
    </location>
</feature>
<sequence length="733" mass="81445">MADETMAKSILAIPGMRDLLLAQLGVSPSQPVHSMQTHNTHKERGRSRICTPPPTDSPRGSSSSRVTKSVRSTSPNKVHGATLGKQSDKSKTRHYNPKDSSPPSRSPSRSPSFSRSPSQSCSRSQRKSTRALDTSPAPQRPTSNKTGQEGKRKRSPSPAETQVPDDYDRAYSSYEPGTGKRRGGRVKYTDENGVEKIKLTKLESLRTREAKDTYVRKHGHPYSARVGFKFNPYAKSFAEGELRLIPRPKGDMGRAFKPHEIAGWRTDYDEYLNYRDDLRSCLIKYEPQNLDLGEGDKVTWSHYGGTMEEKRPILKCFRNKTGDDNWFVRDTAQMYLSQANTYNHIKNRKGRETFIRRNKSDSKPTKTSDAEESDGNSDIGDNSGKDGAESFNEDAYANPVRSEPSSSTSRDAQRADKIAAEEEARVKRSKAQEKASKKGKSVESSRSTKKAAPAKAPAKVKAAKKTATSNPLLSESDSEEDEKLELDPELEAIRGSGKSGKTLRQIVEVIIKSPAKKVSPAKTPNKRRKEFETEEEPALKRARLSSKNQNNKPKRTFESEDSEEEPEKVITKRARTKRRLEPTPTPPPEPEGEPEEQEDTPEPARRRPPPSPIVAPEEESEGELEQAVSPKPTTRRVRPAMRVPPSPTTAPGSTPTPGPSSATAHDPTPEPESKLDETADNNPTPRLTLRGYQTRSNVRRVGPDSQPADNSDGMRVVRTTKMLVPVEKHGTKK</sequence>
<evidence type="ECO:0000313" key="3">
    <source>
        <dbReference type="Proteomes" id="UP000012065"/>
    </source>
</evidence>
<comment type="caution">
    <text evidence="2">The sequence shown here is derived from an EMBL/GenBank/DDBJ whole genome shotgun (WGS) entry which is preliminary data.</text>
</comment>
<reference evidence="2 3" key="1">
    <citation type="journal article" date="2013" name="J. Biotechnol.">
        <title>Establishment and interpretation of the genome sequence of the phytopathogenic fungus Rhizoctonia solani AG1-IB isolate 7/3/14.</title>
        <authorList>
            <person name="Wibberg D.W."/>
            <person name="Jelonek L.J."/>
            <person name="Rupp O.R."/>
            <person name="Hennig M.H."/>
            <person name="Eikmeyer F.E."/>
            <person name="Goesmann A.G."/>
            <person name="Hartmann A.H."/>
            <person name="Borriss R.B."/>
            <person name="Grosch R.G."/>
            <person name="Puehler A.P."/>
            <person name="Schlueter A.S."/>
        </authorList>
    </citation>
    <scope>NUCLEOTIDE SEQUENCE [LARGE SCALE GENOMIC DNA]</scope>
    <source>
        <strain evidence="3">AG1-IB / isolate 7/3/14</strain>
    </source>
</reference>
<name>M5C9N3_THACB</name>
<feature type="compositionally biased region" description="Low complexity" evidence="1">
    <location>
        <begin position="450"/>
        <end position="475"/>
    </location>
</feature>
<feature type="compositionally biased region" description="Acidic residues" evidence="1">
    <location>
        <begin position="476"/>
        <end position="490"/>
    </location>
</feature>
<dbReference type="Proteomes" id="UP000012065">
    <property type="component" value="Unassembled WGS sequence"/>
</dbReference>
<dbReference type="EMBL" id="CAOJ01016340">
    <property type="protein sequence ID" value="CCO36723.1"/>
    <property type="molecule type" value="Genomic_DNA"/>
</dbReference>
<dbReference type="HOGENOM" id="CLU_378198_0_0_1"/>
<feature type="region of interest" description="Disordered" evidence="1">
    <location>
        <begin position="28"/>
        <end position="187"/>
    </location>
</feature>
<feature type="compositionally biased region" description="Pro residues" evidence="1">
    <location>
        <begin position="642"/>
        <end position="658"/>
    </location>
</feature>
<feature type="compositionally biased region" description="Acidic residues" evidence="1">
    <location>
        <begin position="590"/>
        <end position="601"/>
    </location>
</feature>
<protein>
    <submittedName>
        <fullName evidence="2">Uncharacterized protein</fullName>
    </submittedName>
</protein>
<feature type="compositionally biased region" description="Basic and acidic residues" evidence="1">
    <location>
        <begin position="350"/>
        <end position="369"/>
    </location>
</feature>
<feature type="region of interest" description="Disordered" evidence="1">
    <location>
        <begin position="347"/>
        <end position="714"/>
    </location>
</feature>
<feature type="compositionally biased region" description="Basic and acidic residues" evidence="1">
    <location>
        <begin position="667"/>
        <end position="677"/>
    </location>
</feature>
<feature type="compositionally biased region" description="Low complexity" evidence="1">
    <location>
        <begin position="57"/>
        <end position="75"/>
    </location>
</feature>
<evidence type="ECO:0000256" key="1">
    <source>
        <dbReference type="SAM" id="MobiDB-lite"/>
    </source>
</evidence>
<accession>M5C9N3</accession>
<dbReference type="AlphaFoldDB" id="M5C9N3"/>